<reference evidence="4" key="1">
    <citation type="journal article" date="2015" name="Nature">
        <title>Complex archaea that bridge the gap between prokaryotes and eukaryotes.</title>
        <authorList>
            <person name="Spang A."/>
            <person name="Saw J.H."/>
            <person name="Jorgensen S.L."/>
            <person name="Zaremba-Niedzwiedzka K."/>
            <person name="Martijn J."/>
            <person name="Lind A.E."/>
            <person name="van Eijk R."/>
            <person name="Schleper C."/>
            <person name="Guy L."/>
            <person name="Ettema T.J."/>
        </authorList>
    </citation>
    <scope>NUCLEOTIDE SEQUENCE</scope>
</reference>
<dbReference type="Gene3D" id="1.25.40.10">
    <property type="entry name" value="Tetratricopeptide repeat domain"/>
    <property type="match status" value="2"/>
</dbReference>
<protein>
    <recommendedName>
        <fullName evidence="3">GWxTD domain-containing protein</fullName>
    </recommendedName>
</protein>
<sequence length="683" mass="79132">MKKLLSFILMVSFFFAPLKGEKNKIGDLPAQYRKWLKEEVIYIISAVEKDVFLMLDKNRERNTFIEAFWKQRDPTPSSAENEFKTEHYRRINYANRYLGRSVPKPGWKTDRGRIYIILGEPREKVTYAGKQAIYPCEVWWYQVDKKLGLPPGFNLVFFQDGGSGEFRLYSPLADGPQKLLSTYSGDPIDYNAAYKVLLDTEPTLAQVSLSLIPGEERVGLGRPSLSSDTLIQKIEESPQRQQKDLYAKKFLEYKDLVEVEYTANYMDSDSLVKLTKHVSGVHFVHYVVELPKLSVDSYEDKHYFTLRLNGTVADSKGKIIYQYEKTIAHEFAQNKLSEISLKPFNLHDMFPLIPGNYKLSVLIRNETSKEFTSFERDLFIPQDDSSVQMTSLLLGYNTGWMDTDQKKMRPFQLGSYRIFCQPNRIFAKADNLAAAFQIHGLSLESRERAELRFTFFKDNEEFRTITKNIREYPDSTNFLQQFPLNDFPPAFYSLRVSLMDNGRELLSEREKFAVTYLSSIPRPWIHSRALPDIENSVYSYIIGTQLYNSGKIVEARNYLEKAFQKKPDSVVYGLLLARIYMIFNEYEKTKAVLLPFLNQPEPEYEILFLMGKTHQKLGELNKAVNTFDRAISLHGLNTNLLNLIGECYLQLGEKKEALMAWEKSLELNADQPQIKSKAEALKK</sequence>
<dbReference type="EMBL" id="LAZR01000986">
    <property type="protein sequence ID" value="KKN53146.1"/>
    <property type="molecule type" value="Genomic_DNA"/>
</dbReference>
<organism evidence="4">
    <name type="scientific">marine sediment metagenome</name>
    <dbReference type="NCBI Taxonomy" id="412755"/>
    <lineage>
        <taxon>unclassified sequences</taxon>
        <taxon>metagenomes</taxon>
        <taxon>ecological metagenomes</taxon>
    </lineage>
</organism>
<feature type="domain" description="GWxTD" evidence="3">
    <location>
        <begin position="35"/>
        <end position="142"/>
    </location>
</feature>
<gene>
    <name evidence="4" type="ORF">LCGC14_0605390</name>
</gene>
<proteinExistence type="predicted"/>
<dbReference type="PANTHER" id="PTHR44943">
    <property type="entry name" value="CELLULOSE SYNTHASE OPERON PROTEIN C"/>
    <property type="match status" value="1"/>
</dbReference>
<evidence type="ECO:0000256" key="2">
    <source>
        <dbReference type="ARBA" id="ARBA00022803"/>
    </source>
</evidence>
<evidence type="ECO:0000259" key="3">
    <source>
        <dbReference type="Pfam" id="PF20094"/>
    </source>
</evidence>
<dbReference type="AlphaFoldDB" id="A0A0F9TVI2"/>
<evidence type="ECO:0000313" key="4">
    <source>
        <dbReference type="EMBL" id="KKN53146.1"/>
    </source>
</evidence>
<dbReference type="PROSITE" id="PS50005">
    <property type="entry name" value="TPR"/>
    <property type="match status" value="2"/>
</dbReference>
<dbReference type="Pfam" id="PF13181">
    <property type="entry name" value="TPR_8"/>
    <property type="match status" value="2"/>
</dbReference>
<name>A0A0F9TVI2_9ZZZZ</name>
<keyword evidence="2" id="KW-0802">TPR repeat</keyword>
<dbReference type="InterPro" id="IPR019734">
    <property type="entry name" value="TPR_rpt"/>
</dbReference>
<evidence type="ECO:0000256" key="1">
    <source>
        <dbReference type="ARBA" id="ARBA00022737"/>
    </source>
</evidence>
<keyword evidence="1" id="KW-0677">Repeat</keyword>
<comment type="caution">
    <text evidence="4">The sequence shown here is derived from an EMBL/GenBank/DDBJ whole genome shotgun (WGS) entry which is preliminary data.</text>
</comment>
<dbReference type="PANTHER" id="PTHR44943:SF8">
    <property type="entry name" value="TPR REPEAT-CONTAINING PROTEIN MJ0263"/>
    <property type="match status" value="1"/>
</dbReference>
<dbReference type="InterPro" id="IPR051685">
    <property type="entry name" value="Ycf3/AcsC/BcsC/TPR_MFPF"/>
</dbReference>
<dbReference type="NCBIfam" id="TIGR04514">
    <property type="entry name" value="GWxTD_dom"/>
    <property type="match status" value="1"/>
</dbReference>
<accession>A0A0F9TVI2</accession>
<dbReference type="InterPro" id="IPR011990">
    <property type="entry name" value="TPR-like_helical_dom_sf"/>
</dbReference>
<dbReference type="SMART" id="SM00028">
    <property type="entry name" value="TPR"/>
    <property type="match status" value="3"/>
</dbReference>
<dbReference type="SUPFAM" id="SSF48452">
    <property type="entry name" value="TPR-like"/>
    <property type="match status" value="1"/>
</dbReference>
<dbReference type="InterPro" id="IPR030959">
    <property type="entry name" value="GWxTD_dom"/>
</dbReference>
<dbReference type="Pfam" id="PF20094">
    <property type="entry name" value="GWxTD_dom"/>
    <property type="match status" value="1"/>
</dbReference>